<keyword evidence="9" id="KW-0460">Magnesium</keyword>
<keyword evidence="8" id="KW-0378">Hydrolase</keyword>
<dbReference type="InterPro" id="IPR009027">
    <property type="entry name" value="Ribosomal_bL9/RNase_H1_N"/>
</dbReference>
<dbReference type="EC" id="3.1.26.4" evidence="4"/>
<name>A0ABM8VZ02_GIGMA</name>
<accession>A0ABM8VZ02</accession>
<protein>
    <recommendedName>
        <fullName evidence="4">ribonuclease H</fullName>
        <ecNumber evidence="4">3.1.26.4</ecNumber>
    </recommendedName>
</protein>
<evidence type="ECO:0000313" key="11">
    <source>
        <dbReference type="EMBL" id="CAG8482582.1"/>
    </source>
</evidence>
<dbReference type="Pfam" id="PF00075">
    <property type="entry name" value="RNase_H"/>
    <property type="match status" value="1"/>
</dbReference>
<gene>
    <name evidence="11" type="ORF">GMARGA_LOCUS1316</name>
</gene>
<keyword evidence="7" id="KW-0255">Endonuclease</keyword>
<reference evidence="11 12" key="1">
    <citation type="submission" date="2021-06" db="EMBL/GenBank/DDBJ databases">
        <authorList>
            <person name="Kallberg Y."/>
            <person name="Tangrot J."/>
            <person name="Rosling A."/>
        </authorList>
    </citation>
    <scope>NUCLEOTIDE SEQUENCE [LARGE SCALE GENOMIC DNA]</scope>
    <source>
        <strain evidence="11 12">120-4 pot B 10/14</strain>
    </source>
</reference>
<dbReference type="SUPFAM" id="SSF55658">
    <property type="entry name" value="L9 N-domain-like"/>
    <property type="match status" value="1"/>
</dbReference>
<dbReference type="InterPro" id="IPR050092">
    <property type="entry name" value="RNase_H"/>
</dbReference>
<dbReference type="InterPro" id="IPR036397">
    <property type="entry name" value="RNaseH_sf"/>
</dbReference>
<evidence type="ECO:0000256" key="1">
    <source>
        <dbReference type="ARBA" id="ARBA00000077"/>
    </source>
</evidence>
<dbReference type="InterPro" id="IPR037056">
    <property type="entry name" value="RNase_H1_N_sf"/>
</dbReference>
<evidence type="ECO:0000256" key="2">
    <source>
        <dbReference type="ARBA" id="ARBA00001946"/>
    </source>
</evidence>
<organism evidence="11 12">
    <name type="scientific">Gigaspora margarita</name>
    <dbReference type="NCBI Taxonomy" id="4874"/>
    <lineage>
        <taxon>Eukaryota</taxon>
        <taxon>Fungi</taxon>
        <taxon>Fungi incertae sedis</taxon>
        <taxon>Mucoromycota</taxon>
        <taxon>Glomeromycotina</taxon>
        <taxon>Glomeromycetes</taxon>
        <taxon>Diversisporales</taxon>
        <taxon>Gigasporaceae</taxon>
        <taxon>Gigaspora</taxon>
    </lineage>
</organism>
<dbReference type="CDD" id="cd09280">
    <property type="entry name" value="RNase_HI_eukaryote_like"/>
    <property type="match status" value="1"/>
</dbReference>
<dbReference type="Pfam" id="PF01693">
    <property type="entry name" value="Cauli_VI"/>
    <property type="match status" value="1"/>
</dbReference>
<evidence type="ECO:0000313" key="12">
    <source>
        <dbReference type="Proteomes" id="UP000789901"/>
    </source>
</evidence>
<evidence type="ECO:0000259" key="10">
    <source>
        <dbReference type="PROSITE" id="PS50879"/>
    </source>
</evidence>
<dbReference type="PIRSF" id="PIRSF036852">
    <property type="entry name" value="Ribonuclease_H1_euk"/>
    <property type="match status" value="1"/>
</dbReference>
<dbReference type="InterPro" id="IPR012337">
    <property type="entry name" value="RNaseH-like_sf"/>
</dbReference>
<evidence type="ECO:0000256" key="8">
    <source>
        <dbReference type="ARBA" id="ARBA00022801"/>
    </source>
</evidence>
<keyword evidence="5" id="KW-0540">Nuclease</keyword>
<dbReference type="InterPro" id="IPR011320">
    <property type="entry name" value="RNase_H1_N"/>
</dbReference>
<dbReference type="InterPro" id="IPR017067">
    <property type="entry name" value="RNase_H1_euk"/>
</dbReference>
<dbReference type="PROSITE" id="PS50879">
    <property type="entry name" value="RNASE_H_1"/>
    <property type="match status" value="1"/>
</dbReference>
<dbReference type="Gene3D" id="3.30.420.10">
    <property type="entry name" value="Ribonuclease H-like superfamily/Ribonuclease H"/>
    <property type="match status" value="1"/>
</dbReference>
<evidence type="ECO:0000256" key="3">
    <source>
        <dbReference type="ARBA" id="ARBA00005300"/>
    </source>
</evidence>
<sequence>MGKFKPGYYAVAIERKKGIYLTWEECDAQVSKFPNARYRKFYMKKDAEEFIANNQKSQEITITMNKNSLKVWTDAGIGVFWEINDSNNLSECVPGAQTNNRAEIYAVIRAIETCKNNTRPLEIMTDSKYVIKSVETWIKKWEQNGWLTKNNTEVKNKDLFIRLKNLIDNRVGSTKLIFVKGHEGIYSNEKADKLAKEGSLKNFVENINNVKPKITDFFNKE</sequence>
<dbReference type="Gene3D" id="3.40.970.10">
    <property type="entry name" value="Ribonuclease H1, N-terminal domain"/>
    <property type="match status" value="1"/>
</dbReference>
<comment type="catalytic activity">
    <reaction evidence="1">
        <text>Endonucleolytic cleavage to 5'-phosphomonoester.</text>
        <dbReference type="EC" id="3.1.26.4"/>
    </reaction>
</comment>
<keyword evidence="6" id="KW-0479">Metal-binding</keyword>
<proteinExistence type="inferred from homology"/>
<comment type="caution">
    <text evidence="11">The sequence shown here is derived from an EMBL/GenBank/DDBJ whole genome shotgun (WGS) entry which is preliminary data.</text>
</comment>
<dbReference type="Proteomes" id="UP000789901">
    <property type="component" value="Unassembled WGS sequence"/>
</dbReference>
<dbReference type="EMBL" id="CAJVQB010000335">
    <property type="protein sequence ID" value="CAG8482582.1"/>
    <property type="molecule type" value="Genomic_DNA"/>
</dbReference>
<dbReference type="PANTHER" id="PTHR10642">
    <property type="entry name" value="RIBONUCLEASE H1"/>
    <property type="match status" value="1"/>
</dbReference>
<comment type="similarity">
    <text evidence="3">Belongs to the RNase H family.</text>
</comment>
<evidence type="ECO:0000256" key="7">
    <source>
        <dbReference type="ARBA" id="ARBA00022759"/>
    </source>
</evidence>
<evidence type="ECO:0000256" key="6">
    <source>
        <dbReference type="ARBA" id="ARBA00022723"/>
    </source>
</evidence>
<evidence type="ECO:0000256" key="4">
    <source>
        <dbReference type="ARBA" id="ARBA00012180"/>
    </source>
</evidence>
<evidence type="ECO:0000256" key="9">
    <source>
        <dbReference type="ARBA" id="ARBA00022842"/>
    </source>
</evidence>
<keyword evidence="12" id="KW-1185">Reference proteome</keyword>
<comment type="cofactor">
    <cofactor evidence="2">
        <name>Mg(2+)</name>
        <dbReference type="ChEBI" id="CHEBI:18420"/>
    </cofactor>
</comment>
<dbReference type="SUPFAM" id="SSF53098">
    <property type="entry name" value="Ribonuclease H-like"/>
    <property type="match status" value="1"/>
</dbReference>
<feature type="domain" description="RNase H type-1" evidence="10">
    <location>
        <begin position="65"/>
        <end position="200"/>
    </location>
</feature>
<dbReference type="PANTHER" id="PTHR10642:SF26">
    <property type="entry name" value="RIBONUCLEASE H1"/>
    <property type="match status" value="1"/>
</dbReference>
<dbReference type="InterPro" id="IPR002156">
    <property type="entry name" value="RNaseH_domain"/>
</dbReference>
<evidence type="ECO:0000256" key="5">
    <source>
        <dbReference type="ARBA" id="ARBA00022722"/>
    </source>
</evidence>